<dbReference type="InterPro" id="IPR000276">
    <property type="entry name" value="GPCR_Rhodpsn"/>
</dbReference>
<dbReference type="GO" id="GO:0004930">
    <property type="term" value="F:G protein-coupled receptor activity"/>
    <property type="evidence" value="ECO:0007669"/>
    <property type="project" value="UniProtKB-KW"/>
</dbReference>
<evidence type="ECO:0000256" key="2">
    <source>
        <dbReference type="ARBA" id="ARBA00022475"/>
    </source>
</evidence>
<feature type="transmembrane region" description="Helical" evidence="11">
    <location>
        <begin position="106"/>
        <end position="133"/>
    </location>
</feature>
<feature type="transmembrane region" description="Helical" evidence="11">
    <location>
        <begin position="321"/>
        <end position="342"/>
    </location>
</feature>
<feature type="domain" description="G-protein coupled receptors family 1 profile" evidence="12">
    <location>
        <begin position="43"/>
        <end position="377"/>
    </location>
</feature>
<evidence type="ECO:0000256" key="1">
    <source>
        <dbReference type="ARBA" id="ARBA00004651"/>
    </source>
</evidence>
<comment type="caution">
    <text evidence="13">The sequence shown here is derived from an EMBL/GenBank/DDBJ whole genome shotgun (WGS) entry which is preliminary data.</text>
</comment>
<comment type="subcellular location">
    <subcellularLocation>
        <location evidence="1">Cell membrane</location>
        <topology evidence="1">Multi-pass membrane protein</topology>
    </subcellularLocation>
</comment>
<keyword evidence="8 10" id="KW-0675">Receptor</keyword>
<dbReference type="InterPro" id="IPR000929">
    <property type="entry name" value="Dopamine_rcpt"/>
</dbReference>
<evidence type="ECO:0000256" key="9">
    <source>
        <dbReference type="ARBA" id="ARBA00023224"/>
    </source>
</evidence>
<keyword evidence="2" id="KW-1003">Cell membrane</keyword>
<dbReference type="InterPro" id="IPR017452">
    <property type="entry name" value="GPCR_Rhodpsn_7TM"/>
</dbReference>
<dbReference type="PANTHER" id="PTHR24248">
    <property type="entry name" value="ADRENERGIC RECEPTOR-RELATED G-PROTEIN COUPLED RECEPTOR"/>
    <property type="match status" value="1"/>
</dbReference>
<dbReference type="SMART" id="SM01381">
    <property type="entry name" value="7TM_GPCR_Srsx"/>
    <property type="match status" value="1"/>
</dbReference>
<keyword evidence="5 10" id="KW-0297">G-protein coupled receptor</keyword>
<feature type="transmembrane region" description="Helical" evidence="11">
    <location>
        <begin position="29"/>
        <end position="52"/>
    </location>
</feature>
<dbReference type="PRINTS" id="PR00569">
    <property type="entry name" value="DOPAMINED4R"/>
</dbReference>
<dbReference type="PRINTS" id="PR00242">
    <property type="entry name" value="DOPAMINER"/>
</dbReference>
<keyword evidence="9 10" id="KW-0807">Transducer</keyword>
<dbReference type="AlphaFoldDB" id="A0ABD0XFZ4"/>
<gene>
    <name evidence="13" type="ORF">UPYG_G00091490</name>
</gene>
<dbReference type="Proteomes" id="UP001557470">
    <property type="component" value="Unassembled WGS sequence"/>
</dbReference>
<name>A0ABD0XFZ4_UMBPY</name>
<feature type="transmembrane region" description="Helical" evidence="11">
    <location>
        <begin position="362"/>
        <end position="380"/>
    </location>
</feature>
<evidence type="ECO:0000256" key="3">
    <source>
        <dbReference type="ARBA" id="ARBA00022692"/>
    </source>
</evidence>
<evidence type="ECO:0000256" key="11">
    <source>
        <dbReference type="SAM" id="Phobius"/>
    </source>
</evidence>
<feature type="transmembrane region" description="Helical" evidence="11">
    <location>
        <begin position="184"/>
        <end position="205"/>
    </location>
</feature>
<dbReference type="Pfam" id="PF00001">
    <property type="entry name" value="7tm_1"/>
    <property type="match status" value="1"/>
</dbReference>
<evidence type="ECO:0000256" key="5">
    <source>
        <dbReference type="ARBA" id="ARBA00023040"/>
    </source>
</evidence>
<sequence length="399" mass="44819">MSDNFTDLEYNDTTHTVEAVVAPAYNFPALIFGILLIIVIIGGNVLVCLSVYMEKALKTTTNYFIVSLAVADLLLAVLVLPLFVYAEFQGGVWSLDMMVCDGLMTMDVMLCTASIFNLCAISVDRFIAVSIPLNYNRKHVDQRQIVLLSGTWLIALAVASPVIFGINNIPHRDPTECKLEDDNYVVYSSVCSFFIPCPIMLLLYFGMFRGLKRWEESRKAKLKSSIQECRKLQQAAAAAALPQEHGVIPGPLPMPLPRIIERDLAQARLGLEDTDDFMQTECPPFPPEYRERISSVPSIAYQQQPQNKRKRAKINGRERKAMRVLPVVVGCFLFCWTPFFVVHTTRALCTTCSIPPALSSTVTWLGYVNSALNPIIYTVFNTEFRKFFKKSLQSFSCCC</sequence>
<reference evidence="13 14" key="1">
    <citation type="submission" date="2024-06" db="EMBL/GenBank/DDBJ databases">
        <authorList>
            <person name="Pan Q."/>
            <person name="Wen M."/>
            <person name="Jouanno E."/>
            <person name="Zahm M."/>
            <person name="Klopp C."/>
            <person name="Cabau C."/>
            <person name="Louis A."/>
            <person name="Berthelot C."/>
            <person name="Parey E."/>
            <person name="Roest Crollius H."/>
            <person name="Montfort J."/>
            <person name="Robinson-Rechavi M."/>
            <person name="Bouchez O."/>
            <person name="Lampietro C."/>
            <person name="Lopez Roques C."/>
            <person name="Donnadieu C."/>
            <person name="Postlethwait J."/>
            <person name="Bobe J."/>
            <person name="Verreycken H."/>
            <person name="Guiguen Y."/>
        </authorList>
    </citation>
    <scope>NUCLEOTIDE SEQUENCE [LARGE SCALE GENOMIC DNA]</scope>
    <source>
        <strain evidence="13">Up_M1</strain>
        <tissue evidence="13">Testis</tissue>
    </source>
</reference>
<feature type="transmembrane region" description="Helical" evidence="11">
    <location>
        <begin position="145"/>
        <end position="164"/>
    </location>
</feature>
<dbReference type="Gene3D" id="1.20.1070.10">
    <property type="entry name" value="Rhodopsin 7-helix transmembrane proteins"/>
    <property type="match status" value="1"/>
</dbReference>
<dbReference type="GO" id="GO:0071875">
    <property type="term" value="P:adrenergic receptor signaling pathway"/>
    <property type="evidence" value="ECO:0007669"/>
    <property type="project" value="UniProtKB-ARBA"/>
</dbReference>
<dbReference type="EMBL" id="JAGEUA010000002">
    <property type="protein sequence ID" value="KAL1007779.1"/>
    <property type="molecule type" value="Genomic_DNA"/>
</dbReference>
<dbReference type="PROSITE" id="PS00237">
    <property type="entry name" value="G_PROTEIN_RECEP_F1_1"/>
    <property type="match status" value="1"/>
</dbReference>
<keyword evidence="7" id="KW-1015">Disulfide bond</keyword>
<evidence type="ECO:0000313" key="14">
    <source>
        <dbReference type="Proteomes" id="UP001557470"/>
    </source>
</evidence>
<accession>A0ABD0XFZ4</accession>
<dbReference type="FunFam" id="1.20.1070.10:FF:000066">
    <property type="entry name" value="Dopamine receptor D3"/>
    <property type="match status" value="1"/>
</dbReference>
<evidence type="ECO:0000256" key="7">
    <source>
        <dbReference type="ARBA" id="ARBA00023157"/>
    </source>
</evidence>
<evidence type="ECO:0000256" key="8">
    <source>
        <dbReference type="ARBA" id="ARBA00023170"/>
    </source>
</evidence>
<dbReference type="PROSITE" id="PS50262">
    <property type="entry name" value="G_PROTEIN_RECEP_F1_2"/>
    <property type="match status" value="1"/>
</dbReference>
<feature type="transmembrane region" description="Helical" evidence="11">
    <location>
        <begin position="64"/>
        <end position="86"/>
    </location>
</feature>
<dbReference type="SUPFAM" id="SSF81321">
    <property type="entry name" value="Family A G protein-coupled receptor-like"/>
    <property type="match status" value="1"/>
</dbReference>
<evidence type="ECO:0000259" key="12">
    <source>
        <dbReference type="PROSITE" id="PS50262"/>
    </source>
</evidence>
<evidence type="ECO:0000313" key="13">
    <source>
        <dbReference type="EMBL" id="KAL1007779.1"/>
    </source>
</evidence>
<proteinExistence type="inferred from homology"/>
<evidence type="ECO:0000256" key="4">
    <source>
        <dbReference type="ARBA" id="ARBA00022989"/>
    </source>
</evidence>
<keyword evidence="14" id="KW-1185">Reference proteome</keyword>
<evidence type="ECO:0000256" key="6">
    <source>
        <dbReference type="ARBA" id="ARBA00023136"/>
    </source>
</evidence>
<keyword evidence="3 10" id="KW-0812">Transmembrane</keyword>
<organism evidence="13 14">
    <name type="scientific">Umbra pygmaea</name>
    <name type="common">Eastern mudminnow</name>
    <dbReference type="NCBI Taxonomy" id="75934"/>
    <lineage>
        <taxon>Eukaryota</taxon>
        <taxon>Metazoa</taxon>
        <taxon>Chordata</taxon>
        <taxon>Craniata</taxon>
        <taxon>Vertebrata</taxon>
        <taxon>Euteleostomi</taxon>
        <taxon>Actinopterygii</taxon>
        <taxon>Neopterygii</taxon>
        <taxon>Teleostei</taxon>
        <taxon>Protacanthopterygii</taxon>
        <taxon>Esociformes</taxon>
        <taxon>Umbridae</taxon>
        <taxon>Umbra</taxon>
    </lineage>
</organism>
<dbReference type="PRINTS" id="PR00237">
    <property type="entry name" value="GPCRRHODOPSN"/>
</dbReference>
<dbReference type="GO" id="GO:0005886">
    <property type="term" value="C:plasma membrane"/>
    <property type="evidence" value="ECO:0007669"/>
    <property type="project" value="UniProtKB-SubCell"/>
</dbReference>
<evidence type="ECO:0000256" key="10">
    <source>
        <dbReference type="RuleBase" id="RU000688"/>
    </source>
</evidence>
<keyword evidence="4 11" id="KW-1133">Transmembrane helix</keyword>
<dbReference type="PANTHER" id="PTHR24248:SF143">
    <property type="entry name" value="D(4) DOPAMINE RECEPTOR"/>
    <property type="match status" value="1"/>
</dbReference>
<protein>
    <recommendedName>
        <fullName evidence="12">G-protein coupled receptors family 1 profile domain-containing protein</fullName>
    </recommendedName>
</protein>
<dbReference type="InterPro" id="IPR002185">
    <property type="entry name" value="Dopamine_D4_rcpt"/>
</dbReference>
<keyword evidence="6 11" id="KW-0472">Membrane</keyword>
<comment type="similarity">
    <text evidence="10">Belongs to the G-protein coupled receptor 1 family.</text>
</comment>